<keyword evidence="1" id="KW-1133">Transmembrane helix</keyword>
<feature type="transmembrane region" description="Helical" evidence="1">
    <location>
        <begin position="378"/>
        <end position="401"/>
    </location>
</feature>
<dbReference type="AlphaFoldDB" id="B7G1K6"/>
<dbReference type="InterPro" id="IPR046345">
    <property type="entry name" value="TraB_PrgY-like"/>
</dbReference>
<dbReference type="OrthoDB" id="48768at2759"/>
<gene>
    <name evidence="2" type="ORF">PHATRDRAFT_46542</name>
</gene>
<dbReference type="Proteomes" id="UP000000759">
    <property type="component" value="Chromosome 10"/>
</dbReference>
<evidence type="ECO:0000313" key="2">
    <source>
        <dbReference type="EMBL" id="EEC47528.1"/>
    </source>
</evidence>
<protein>
    <submittedName>
        <fullName evidence="2">Uncharacterized protein</fullName>
    </submittedName>
</protein>
<keyword evidence="1" id="KW-0472">Membrane</keyword>
<evidence type="ECO:0000313" key="3">
    <source>
        <dbReference type="Proteomes" id="UP000000759"/>
    </source>
</evidence>
<dbReference type="EMBL" id="CM000613">
    <property type="protein sequence ID" value="EEC47528.1"/>
    <property type="molecule type" value="Genomic_DNA"/>
</dbReference>
<dbReference type="HOGENOM" id="CLU_675225_0_0_1"/>
<organism evidence="2 3">
    <name type="scientific">Phaeodactylum tricornutum (strain CCAP 1055/1)</name>
    <dbReference type="NCBI Taxonomy" id="556484"/>
    <lineage>
        <taxon>Eukaryota</taxon>
        <taxon>Sar</taxon>
        <taxon>Stramenopiles</taxon>
        <taxon>Ochrophyta</taxon>
        <taxon>Bacillariophyta</taxon>
        <taxon>Bacillariophyceae</taxon>
        <taxon>Bacillariophycidae</taxon>
        <taxon>Naviculales</taxon>
        <taxon>Phaeodactylaceae</taxon>
        <taxon>Phaeodactylum</taxon>
    </lineage>
</organism>
<dbReference type="eggNOG" id="ENOG502SW75">
    <property type="taxonomic scope" value="Eukaryota"/>
</dbReference>
<dbReference type="InParanoid" id="B7G1K6"/>
<keyword evidence="1" id="KW-0812">Transmembrane</keyword>
<keyword evidence="3" id="KW-1185">Reference proteome</keyword>
<dbReference type="RefSeq" id="XP_002180876.1">
    <property type="nucleotide sequence ID" value="XM_002180840.1"/>
</dbReference>
<reference evidence="3" key="2">
    <citation type="submission" date="2008-08" db="EMBL/GenBank/DDBJ databases">
        <authorList>
            <consortium name="Diatom Consortium"/>
            <person name="Grigoriev I."/>
            <person name="Grimwood J."/>
            <person name="Kuo A."/>
            <person name="Otillar R.P."/>
            <person name="Salamov A."/>
            <person name="Detter J.C."/>
            <person name="Lindquist E."/>
            <person name="Shapiro H."/>
            <person name="Lucas S."/>
            <person name="Glavina del Rio T."/>
            <person name="Pitluck S."/>
            <person name="Rokhsar D."/>
            <person name="Bowler C."/>
        </authorList>
    </citation>
    <scope>GENOME REANNOTATION</scope>
    <source>
        <strain evidence="3">CCAP 1055/1</strain>
    </source>
</reference>
<evidence type="ECO:0000256" key="1">
    <source>
        <dbReference type="SAM" id="Phobius"/>
    </source>
</evidence>
<dbReference type="KEGG" id="pti:PHATRDRAFT_46542"/>
<dbReference type="PANTHER" id="PTHR21530:SF7">
    <property type="entry name" value="TRAB DOMAIN-CONTAINING PROTEIN"/>
    <property type="match status" value="1"/>
</dbReference>
<sequence>MWVPDGATSHWTHPSALFWEYRRLFRCRDQFCQSVGAYHTVSSSGTFHPGGTNNPTSELLTLTKNGAKNNEIGGQFRPGDGCHRYYRMSSSELLRPSAVSSVVSGERACLTDRHGGTAPAKSSVTVIDPVTDCEVVLLGCFHGAPSSSADVEACLVDTDAHHQPNPTDVIVLELCATRFTDLRRNVLAVDEKNNAVPTDSASWWTWFVGMVRQTGKTRGWSTGLAAAILGVVSGMQTALSGLEPGLEFATAFRIAAKREVDIVLADQPVEETLTRIGNLPRGSLELWKDWWHNGWENSFGPEASSLVTALAGDTSNAVPQVTLWGFLTRSEAALRDLARLIIPPFVVLQSMVLVIDQAAESLFPGNLELTTVPETDSLATVLVVISANVISLALGYVAVALPAAKVILRERDDTLTVGIREACRVAQASAAAENRRGRVVAVLGLLHVNGVAQRLSKKYATVEHQSIDNLSGQVPTTPLVENEISATGRQRTRDR</sequence>
<accession>B7G1K6</accession>
<dbReference type="GeneID" id="7201686"/>
<proteinExistence type="predicted"/>
<dbReference type="PANTHER" id="PTHR21530">
    <property type="entry name" value="PHEROMONE SHUTDOWN PROTEIN"/>
    <property type="match status" value="1"/>
</dbReference>
<name>B7G1K6_PHATC</name>
<reference evidence="2 3" key="1">
    <citation type="journal article" date="2008" name="Nature">
        <title>The Phaeodactylum genome reveals the evolutionary history of diatom genomes.</title>
        <authorList>
            <person name="Bowler C."/>
            <person name="Allen A.E."/>
            <person name="Badger J.H."/>
            <person name="Grimwood J."/>
            <person name="Jabbari K."/>
            <person name="Kuo A."/>
            <person name="Maheswari U."/>
            <person name="Martens C."/>
            <person name="Maumus F."/>
            <person name="Otillar R.P."/>
            <person name="Rayko E."/>
            <person name="Salamov A."/>
            <person name="Vandepoele K."/>
            <person name="Beszteri B."/>
            <person name="Gruber A."/>
            <person name="Heijde M."/>
            <person name="Katinka M."/>
            <person name="Mock T."/>
            <person name="Valentin K."/>
            <person name="Verret F."/>
            <person name="Berges J.A."/>
            <person name="Brownlee C."/>
            <person name="Cadoret J.P."/>
            <person name="Chiovitti A."/>
            <person name="Choi C.J."/>
            <person name="Coesel S."/>
            <person name="De Martino A."/>
            <person name="Detter J.C."/>
            <person name="Durkin C."/>
            <person name="Falciatore A."/>
            <person name="Fournet J."/>
            <person name="Haruta M."/>
            <person name="Huysman M.J."/>
            <person name="Jenkins B.D."/>
            <person name="Jiroutova K."/>
            <person name="Jorgensen R.E."/>
            <person name="Joubert Y."/>
            <person name="Kaplan A."/>
            <person name="Kroger N."/>
            <person name="Kroth P.G."/>
            <person name="La Roche J."/>
            <person name="Lindquist E."/>
            <person name="Lommer M."/>
            <person name="Martin-Jezequel V."/>
            <person name="Lopez P.J."/>
            <person name="Lucas S."/>
            <person name="Mangogna M."/>
            <person name="McGinnis K."/>
            <person name="Medlin L.K."/>
            <person name="Montsant A."/>
            <person name="Oudot-Le Secq M.P."/>
            <person name="Napoli C."/>
            <person name="Obornik M."/>
            <person name="Parker M.S."/>
            <person name="Petit J.L."/>
            <person name="Porcel B.M."/>
            <person name="Poulsen N."/>
            <person name="Robison M."/>
            <person name="Rychlewski L."/>
            <person name="Rynearson T.A."/>
            <person name="Schmutz J."/>
            <person name="Shapiro H."/>
            <person name="Siaut M."/>
            <person name="Stanley M."/>
            <person name="Sussman M.R."/>
            <person name="Taylor A.R."/>
            <person name="Vardi A."/>
            <person name="von Dassow P."/>
            <person name="Vyverman W."/>
            <person name="Willis A."/>
            <person name="Wyrwicz L.S."/>
            <person name="Rokhsar D.S."/>
            <person name="Weissenbach J."/>
            <person name="Armbrust E.V."/>
            <person name="Green B.R."/>
            <person name="Van de Peer Y."/>
            <person name="Grigoriev I.V."/>
        </authorList>
    </citation>
    <scope>NUCLEOTIDE SEQUENCE [LARGE SCALE GENOMIC DNA]</scope>
    <source>
        <strain evidence="2 3">CCAP 1055/1</strain>
    </source>
</reference>
<dbReference type="PaxDb" id="2850-Phatr46542"/>